<dbReference type="RefSeq" id="WP_034410399.1">
    <property type="nucleotide sequence ID" value="NZ_AXWS01000007.1"/>
</dbReference>
<name>A0A8B6X791_9BURK</name>
<evidence type="ECO:0000256" key="1">
    <source>
        <dbReference type="SAM" id="SignalP"/>
    </source>
</evidence>
<reference evidence="3" key="2">
    <citation type="journal article" date="2001" name="J. Biol. Chem.">
        <title>SIMPL is a tumor necrosis factor-specific regulator of nuclear factor-kappaB activity.</title>
        <authorList>
            <person name="Vig E."/>
            <person name="Green M."/>
            <person name="Liu Y."/>
            <person name="Yu K.Y."/>
            <person name="Kwon H.J."/>
            <person name="Tian J."/>
            <person name="Goebl M.G."/>
            <person name="Harrington M.A."/>
        </authorList>
    </citation>
    <scope>NUCLEOTIDE SEQUENCE</scope>
</reference>
<sequence length="282" mass="29320">MNPILRPNPPRPSASRLVSRSIALMAGTLLALGCASARADAPSSPGLPAAALPGALPAGNAAVAGMPTPAQAAAPAGTIVLLRARAEAQFDNDEARVAFYAQEQGADRAQVAAAVNRRMRDATAALKAADPSAELRSTGYSTYPVNDRNGKQTGWVARQDLSLVTRNLKSLEATVARAQALVAVQSVGFGLSREARLKAEAQLFDQAFADLRARIANVSRALGRTPEQALIEQLDFAGGDEPAPPRAFAMARAASAEAVDQPSFEAGDSSQSLAFNARVRIP</sequence>
<keyword evidence="2" id="KW-1185">Reference proteome</keyword>
<dbReference type="Gene3D" id="3.30.110.170">
    <property type="entry name" value="Protein of unknown function (DUF541), domain 1"/>
    <property type="match status" value="1"/>
</dbReference>
<reference evidence="3" key="1">
    <citation type="journal article" date="2000" name="Cell. Microbiol.">
        <title>LaXp180, a mammalian ActA-binding protein, identified with the yeast two-hybrid system co-localizes with intracellular Listeria monocytogenes.</title>
        <authorList>
            <person name="Pfeuffer T."/>
            <person name="Goebel W."/>
            <person name="Laubinger J."/>
            <person name="Bachmann M."/>
            <person name="Kuhn M."/>
        </authorList>
    </citation>
    <scope>NUCLEOTIDE SEQUENCE</scope>
</reference>
<dbReference type="Proteomes" id="UP000675920">
    <property type="component" value="Unplaced"/>
</dbReference>
<proteinExistence type="predicted"/>
<feature type="chain" id="PRO_5033999289" evidence="1">
    <location>
        <begin position="40"/>
        <end position="282"/>
    </location>
</feature>
<reference evidence="3" key="3">
    <citation type="submission" date="2025-08" db="UniProtKB">
        <authorList>
            <consortium name="RefSeq"/>
        </authorList>
    </citation>
    <scope>IDENTIFICATION</scope>
</reference>
<dbReference type="AlphaFoldDB" id="A0A8B6X791"/>
<accession>A0A8B6X791</accession>
<dbReference type="Pfam" id="PF04402">
    <property type="entry name" value="SIMPL"/>
    <property type="match status" value="1"/>
</dbReference>
<dbReference type="PANTHER" id="PTHR34387">
    <property type="entry name" value="SLR1258 PROTEIN"/>
    <property type="match status" value="1"/>
</dbReference>
<dbReference type="PROSITE" id="PS51257">
    <property type="entry name" value="PROKAR_LIPOPROTEIN"/>
    <property type="match status" value="1"/>
</dbReference>
<evidence type="ECO:0000313" key="3">
    <source>
        <dbReference type="RefSeq" id="WP_034410399.1"/>
    </source>
</evidence>
<dbReference type="InterPro" id="IPR052022">
    <property type="entry name" value="26kDa_periplasmic_antigen"/>
</dbReference>
<organism evidence="2 3">
    <name type="scientific">Derxia gummosa DSM 723</name>
    <dbReference type="NCBI Taxonomy" id="1121388"/>
    <lineage>
        <taxon>Bacteria</taxon>
        <taxon>Pseudomonadati</taxon>
        <taxon>Pseudomonadota</taxon>
        <taxon>Betaproteobacteria</taxon>
        <taxon>Burkholderiales</taxon>
        <taxon>Alcaligenaceae</taxon>
        <taxon>Derxia</taxon>
    </lineage>
</organism>
<keyword evidence="1" id="KW-0732">Signal</keyword>
<dbReference type="GO" id="GO:0006974">
    <property type="term" value="P:DNA damage response"/>
    <property type="evidence" value="ECO:0007669"/>
    <property type="project" value="TreeGrafter"/>
</dbReference>
<dbReference type="Gene3D" id="3.30.70.2970">
    <property type="entry name" value="Protein of unknown function (DUF541), domain 2"/>
    <property type="match status" value="1"/>
</dbReference>
<dbReference type="PANTHER" id="PTHR34387:SF1">
    <property type="entry name" value="PERIPLASMIC IMMUNOGENIC PROTEIN"/>
    <property type="match status" value="1"/>
</dbReference>
<feature type="signal peptide" evidence="1">
    <location>
        <begin position="1"/>
        <end position="39"/>
    </location>
</feature>
<dbReference type="OrthoDB" id="7062395at2"/>
<dbReference type="InterPro" id="IPR007497">
    <property type="entry name" value="SIMPL/DUF541"/>
</dbReference>
<evidence type="ECO:0000313" key="2">
    <source>
        <dbReference type="Proteomes" id="UP000675920"/>
    </source>
</evidence>
<protein>
    <submittedName>
        <fullName evidence="3">SIMPL domain-containing protein</fullName>
    </submittedName>
</protein>